<organism evidence="2 3">
    <name type="scientific">Cinara cedri</name>
    <dbReference type="NCBI Taxonomy" id="506608"/>
    <lineage>
        <taxon>Eukaryota</taxon>
        <taxon>Metazoa</taxon>
        <taxon>Ecdysozoa</taxon>
        <taxon>Arthropoda</taxon>
        <taxon>Hexapoda</taxon>
        <taxon>Insecta</taxon>
        <taxon>Pterygota</taxon>
        <taxon>Neoptera</taxon>
        <taxon>Paraneoptera</taxon>
        <taxon>Hemiptera</taxon>
        <taxon>Sternorrhyncha</taxon>
        <taxon>Aphidomorpha</taxon>
        <taxon>Aphidoidea</taxon>
        <taxon>Aphididae</taxon>
        <taxon>Lachninae</taxon>
        <taxon>Cinara</taxon>
    </lineage>
</organism>
<name>A0A5E4MYR2_9HEMI</name>
<dbReference type="AlphaFoldDB" id="A0A5E4MYR2"/>
<gene>
    <name evidence="2" type="ORF">CINCED_3A006184</name>
</gene>
<keyword evidence="3" id="KW-1185">Reference proteome</keyword>
<keyword evidence="1" id="KW-0472">Membrane</keyword>
<evidence type="ECO:0000313" key="2">
    <source>
        <dbReference type="EMBL" id="VVC37498.1"/>
    </source>
</evidence>
<feature type="transmembrane region" description="Helical" evidence="1">
    <location>
        <begin position="54"/>
        <end position="73"/>
    </location>
</feature>
<accession>A0A5E4MYR2</accession>
<proteinExistence type="predicted"/>
<evidence type="ECO:0000256" key="1">
    <source>
        <dbReference type="SAM" id="Phobius"/>
    </source>
</evidence>
<keyword evidence="1" id="KW-0812">Transmembrane</keyword>
<evidence type="ECO:0000313" key="3">
    <source>
        <dbReference type="Proteomes" id="UP000325440"/>
    </source>
</evidence>
<keyword evidence="1" id="KW-1133">Transmembrane helix</keyword>
<dbReference type="EMBL" id="CABPRJ010001448">
    <property type="protein sequence ID" value="VVC37498.1"/>
    <property type="molecule type" value="Genomic_DNA"/>
</dbReference>
<dbReference type="Proteomes" id="UP000325440">
    <property type="component" value="Unassembled WGS sequence"/>
</dbReference>
<reference evidence="2 3" key="1">
    <citation type="submission" date="2019-08" db="EMBL/GenBank/DDBJ databases">
        <authorList>
            <person name="Alioto T."/>
            <person name="Alioto T."/>
            <person name="Gomez Garrido J."/>
        </authorList>
    </citation>
    <scope>NUCLEOTIDE SEQUENCE [LARGE SCALE GENOMIC DNA]</scope>
</reference>
<protein>
    <submittedName>
        <fullName evidence="2">Uncharacterized protein</fullName>
    </submittedName>
</protein>
<sequence length="88" mass="10372">METMWYWDQKEYENANSATDDENLVGIHVITTERVKRNVNRFRRIKKFLRHVKNIALLLLAVLTLAGGTYFNITNIMKKNNNNSPYDP</sequence>